<comment type="subcellular location">
    <subcellularLocation>
        <location evidence="1">Cytoplasm</location>
    </subcellularLocation>
</comment>
<protein>
    <recommendedName>
        <fullName evidence="5">CRISPR type III-B/RAMP module-associated protein Cmr5</fullName>
    </recommendedName>
</protein>
<gene>
    <name evidence="6" type="primary">cmr5</name>
    <name evidence="6" type="ORF">CCZ37_07215</name>
</gene>
<accession>A0A223MXW3</accession>
<proteinExistence type="inferred from homology"/>
<evidence type="ECO:0000256" key="3">
    <source>
        <dbReference type="ARBA" id="ARBA00022490"/>
    </source>
</evidence>
<keyword evidence="7" id="KW-1185">Reference proteome</keyword>
<dbReference type="Pfam" id="PF09701">
    <property type="entry name" value="Cas_Cmr5"/>
    <property type="match status" value="1"/>
</dbReference>
<sequence length="144" mass="16167">MQPRSQIVATAAFERINSRKDKSIEENKKYATLAHKLPTMVLQNGLAQATGFLLAKSEDHHKALLEDLTAVFKQVDAKLANIADDDKGEALHNEIIQSDLHQIMRYTREALEIAGWLRRYVQGVLKIDATGEVNDDHHNPAEAK</sequence>
<keyword evidence="4" id="KW-0051">Antiviral defense</keyword>
<evidence type="ECO:0000256" key="5">
    <source>
        <dbReference type="ARBA" id="ARBA00030001"/>
    </source>
</evidence>
<dbReference type="Proteomes" id="UP000215148">
    <property type="component" value="Chromosome 1"/>
</dbReference>
<comment type="similarity">
    <text evidence="2">Belongs to the CRISPR system Cmr5 family.</text>
</comment>
<evidence type="ECO:0000256" key="1">
    <source>
        <dbReference type="ARBA" id="ARBA00004496"/>
    </source>
</evidence>
<dbReference type="EMBL" id="CP022741">
    <property type="protein sequence ID" value="ASU22392.1"/>
    <property type="molecule type" value="Genomic_DNA"/>
</dbReference>
<dbReference type="GO" id="GO:0051607">
    <property type="term" value="P:defense response to virus"/>
    <property type="evidence" value="ECO:0007669"/>
    <property type="project" value="UniProtKB-KW"/>
</dbReference>
<dbReference type="AlphaFoldDB" id="A0A223MXW3"/>
<evidence type="ECO:0000256" key="2">
    <source>
        <dbReference type="ARBA" id="ARBA00006161"/>
    </source>
</evidence>
<dbReference type="Gene3D" id="1.10.520.30">
    <property type="entry name" value="AF1862-like domain"/>
    <property type="match status" value="1"/>
</dbReference>
<keyword evidence="3" id="KW-0963">Cytoplasm</keyword>
<dbReference type="KEGG" id="vqi:CCZ37_07215"/>
<dbReference type="SUPFAM" id="SSF158568">
    <property type="entry name" value="AF1862-like"/>
    <property type="match status" value="1"/>
</dbReference>
<name>A0A223MXW3_9VIBR</name>
<dbReference type="RefSeq" id="WP_094500153.1">
    <property type="nucleotide sequence ID" value="NZ_CAWNHI010000001.1"/>
</dbReference>
<dbReference type="GO" id="GO:0005737">
    <property type="term" value="C:cytoplasm"/>
    <property type="evidence" value="ECO:0007669"/>
    <property type="project" value="UniProtKB-SubCell"/>
</dbReference>
<dbReference type="NCBIfam" id="TIGR01881">
    <property type="entry name" value="cas_Cmr5"/>
    <property type="match status" value="1"/>
</dbReference>
<dbReference type="InterPro" id="IPR010160">
    <property type="entry name" value="CRISPR-assoc_prot_Cmr5"/>
</dbReference>
<dbReference type="InterPro" id="IPR023101">
    <property type="entry name" value="AF1862-like_dom_sf"/>
</dbReference>
<evidence type="ECO:0000313" key="6">
    <source>
        <dbReference type="EMBL" id="ASU22392.1"/>
    </source>
</evidence>
<reference evidence="6 7" key="1">
    <citation type="submission" date="2017-08" db="EMBL/GenBank/DDBJ databases">
        <title>The Vibrio qinghaiensis sp.-Q67 is a luminous bacteria isolated firstly from Qinghai lake, Qinghai province, China, which has been proved to be very sensitive to detect environmental and food pollutants. Therefore, complete genome analysis of V. qinghaiensis sp.-Q67 highlights the potential application of this strain on detection of hazards in the contaminated environments.</title>
        <authorList>
            <person name="Gong L."/>
        </authorList>
    </citation>
    <scope>NUCLEOTIDE SEQUENCE [LARGE SCALE GENOMIC DNA]</scope>
    <source>
        <strain evidence="6 7">Q67</strain>
    </source>
</reference>
<dbReference type="CDD" id="cd09749">
    <property type="entry name" value="Cmr5_III-B"/>
    <property type="match status" value="1"/>
</dbReference>
<evidence type="ECO:0000256" key="4">
    <source>
        <dbReference type="ARBA" id="ARBA00023118"/>
    </source>
</evidence>
<evidence type="ECO:0000313" key="7">
    <source>
        <dbReference type="Proteomes" id="UP000215148"/>
    </source>
</evidence>
<organism evidence="6 7">
    <name type="scientific">Vibrio qinghaiensis</name>
    <dbReference type="NCBI Taxonomy" id="2025808"/>
    <lineage>
        <taxon>Bacteria</taxon>
        <taxon>Pseudomonadati</taxon>
        <taxon>Pseudomonadota</taxon>
        <taxon>Gammaproteobacteria</taxon>
        <taxon>Vibrionales</taxon>
        <taxon>Vibrionaceae</taxon>
        <taxon>Vibrio</taxon>
    </lineage>
</organism>